<keyword evidence="3 6" id="KW-0812">Transmembrane</keyword>
<reference evidence="7 8" key="1">
    <citation type="submission" date="2024-02" db="EMBL/GenBank/DDBJ databases">
        <title>Seven novel Bacillus-like species.</title>
        <authorList>
            <person name="Liu G."/>
        </authorList>
    </citation>
    <scope>NUCLEOTIDE SEQUENCE [LARGE SCALE GENOMIC DNA]</scope>
    <source>
        <strain evidence="7 8">FJAT-52991</strain>
    </source>
</reference>
<evidence type="ECO:0000313" key="7">
    <source>
        <dbReference type="EMBL" id="WXB92230.1"/>
    </source>
</evidence>
<keyword evidence="8" id="KW-1185">Reference proteome</keyword>
<feature type="transmembrane region" description="Helical" evidence="6">
    <location>
        <begin position="150"/>
        <end position="172"/>
    </location>
</feature>
<feature type="transmembrane region" description="Helical" evidence="6">
    <location>
        <begin position="12"/>
        <end position="27"/>
    </location>
</feature>
<feature type="transmembrane region" description="Helical" evidence="6">
    <location>
        <begin position="123"/>
        <end position="144"/>
    </location>
</feature>
<feature type="transmembrane region" description="Helical" evidence="6">
    <location>
        <begin position="47"/>
        <end position="66"/>
    </location>
</feature>
<evidence type="ECO:0000256" key="5">
    <source>
        <dbReference type="ARBA" id="ARBA00023136"/>
    </source>
</evidence>
<dbReference type="InterPro" id="IPR022791">
    <property type="entry name" value="L-PG_synthase/AglD"/>
</dbReference>
<comment type="subcellular location">
    <subcellularLocation>
        <location evidence="1 6">Cell membrane</location>
        <topology evidence="1 6">Multi-pass membrane protein</topology>
    </subcellularLocation>
</comment>
<keyword evidence="6" id="KW-0443">Lipid metabolism</keyword>
<organism evidence="7 8">
    <name type="scientific">Bacillus kandeliae</name>
    <dbReference type="NCBI Taxonomy" id="3129297"/>
    <lineage>
        <taxon>Bacteria</taxon>
        <taxon>Bacillati</taxon>
        <taxon>Bacillota</taxon>
        <taxon>Bacilli</taxon>
        <taxon>Bacillales</taxon>
        <taxon>Bacillaceae</taxon>
        <taxon>Bacillus</taxon>
    </lineage>
</organism>
<evidence type="ECO:0000256" key="6">
    <source>
        <dbReference type="RuleBase" id="RU363042"/>
    </source>
</evidence>
<keyword evidence="2" id="KW-1003">Cell membrane</keyword>
<evidence type="ECO:0000256" key="1">
    <source>
        <dbReference type="ARBA" id="ARBA00004651"/>
    </source>
</evidence>
<keyword evidence="6" id="KW-0808">Transferase</keyword>
<keyword evidence="4 6" id="KW-1133">Transmembrane helix</keyword>
<comment type="function">
    <text evidence="6">Catalyzes the transfer of a lysyl group from L-lysyl-tRNA(Lys) to membrane-bound phosphatidylglycerol (PG), which produces lysylphosphatidylglycerol (LPG), a major component of the bacterial membrane with a positive net charge. LPG synthesis contributes to bacterial virulence as it is involved in the resistance mechanism against cationic antimicrobial peptides (CAMP) produces by the host's immune system (defensins, cathelicidins) and by the competing microorganisms.</text>
</comment>
<dbReference type="EC" id="2.3.2.3" evidence="6"/>
<protein>
    <recommendedName>
        <fullName evidence="6">Phosphatidylglycerol lysyltransferase</fullName>
        <ecNumber evidence="6">2.3.2.3</ecNumber>
    </recommendedName>
    <alternativeName>
        <fullName evidence="6">Lysylphosphatidylglycerol synthase</fullName>
    </alternativeName>
</protein>
<evidence type="ECO:0000313" key="8">
    <source>
        <dbReference type="Proteomes" id="UP001387364"/>
    </source>
</evidence>
<name>A0ABZ2N3V1_9BACI</name>
<dbReference type="EMBL" id="CP147404">
    <property type="protein sequence ID" value="WXB92230.1"/>
    <property type="molecule type" value="Genomic_DNA"/>
</dbReference>
<dbReference type="PANTHER" id="PTHR39087">
    <property type="entry name" value="UPF0104 MEMBRANE PROTEIN MJ1595"/>
    <property type="match status" value="1"/>
</dbReference>
<keyword evidence="6" id="KW-0046">Antibiotic resistance</keyword>
<comment type="similarity">
    <text evidence="6">Belongs to the LPG synthase family.</text>
</comment>
<gene>
    <name evidence="6" type="primary">mprF</name>
    <name evidence="7" type="ORF">WDJ61_13325</name>
</gene>
<proteinExistence type="inferred from homology"/>
<evidence type="ECO:0000256" key="3">
    <source>
        <dbReference type="ARBA" id="ARBA00022692"/>
    </source>
</evidence>
<evidence type="ECO:0000256" key="4">
    <source>
        <dbReference type="ARBA" id="ARBA00022989"/>
    </source>
</evidence>
<comment type="catalytic activity">
    <reaction evidence="6">
        <text>L-lysyl-tRNA(Lys) + a 1,2-diacyl-sn-glycero-3-phospho-(1'-sn-glycerol) = a 1,2-diacyl-sn-glycero-3-phospho-1'-(3'-O-L-lysyl)-sn-glycerol + tRNA(Lys)</text>
        <dbReference type="Rhea" id="RHEA:10668"/>
        <dbReference type="Rhea" id="RHEA-COMP:9696"/>
        <dbReference type="Rhea" id="RHEA-COMP:9697"/>
        <dbReference type="ChEBI" id="CHEBI:64716"/>
        <dbReference type="ChEBI" id="CHEBI:75792"/>
        <dbReference type="ChEBI" id="CHEBI:78442"/>
        <dbReference type="ChEBI" id="CHEBI:78529"/>
        <dbReference type="EC" id="2.3.2.3"/>
    </reaction>
</comment>
<keyword evidence="5 6" id="KW-0472">Membrane</keyword>
<dbReference type="RefSeq" id="WP_338750514.1">
    <property type="nucleotide sequence ID" value="NZ_CP147404.1"/>
</dbReference>
<evidence type="ECO:0000256" key="2">
    <source>
        <dbReference type="ARBA" id="ARBA00022475"/>
    </source>
</evidence>
<accession>A0ABZ2N3V1</accession>
<feature type="transmembrane region" description="Helical" evidence="6">
    <location>
        <begin position="193"/>
        <end position="219"/>
    </location>
</feature>
<sequence length="312" mass="35829">MKTKHIYKGMKRAISLLILALFFWLLYQYTDWSMLVSSLQTVRQHPWLLVGGLAVYGASFVVKAVAWRWYLGGRIRFSTALIGILYSLFVNHLLPVKVGELFRAYVCKEREGQEYFMALQSVAIMRGFDFFILIGIAYVGLYWLPFPTEFPLLLIVIFTLIGGLLIVAIIQWKKEFFRRQWKFFKETFWRVSTIPVFVLILISWFMEAALVWAVAFALAHPITSFQAVWINSITIAGQTFQVTPGGIANYETVMSLAFRTVGNTVEFGMTVALITHALKFIFSFGAGAVVWFIHPLPFKNVLYMKKKGGIRR</sequence>
<feature type="transmembrane region" description="Helical" evidence="6">
    <location>
        <begin position="277"/>
        <end position="298"/>
    </location>
</feature>
<dbReference type="Proteomes" id="UP001387364">
    <property type="component" value="Chromosome"/>
</dbReference>
<dbReference type="Pfam" id="PF03706">
    <property type="entry name" value="LPG_synthase_TM"/>
    <property type="match status" value="1"/>
</dbReference>
<dbReference type="PANTHER" id="PTHR39087:SF2">
    <property type="entry name" value="UPF0104 MEMBRANE PROTEIN MJ1595"/>
    <property type="match status" value="1"/>
</dbReference>